<feature type="region of interest" description="Disordered" evidence="1">
    <location>
        <begin position="448"/>
        <end position="475"/>
    </location>
</feature>
<feature type="region of interest" description="Disordered" evidence="1">
    <location>
        <begin position="512"/>
        <end position="535"/>
    </location>
</feature>
<evidence type="ECO:0000256" key="1">
    <source>
        <dbReference type="SAM" id="MobiDB-lite"/>
    </source>
</evidence>
<feature type="compositionally biased region" description="Polar residues" evidence="1">
    <location>
        <begin position="457"/>
        <end position="469"/>
    </location>
</feature>
<feature type="compositionally biased region" description="Basic and acidic residues" evidence="1">
    <location>
        <begin position="512"/>
        <end position="521"/>
    </location>
</feature>
<dbReference type="Proteomes" id="UP001148614">
    <property type="component" value="Unassembled WGS sequence"/>
</dbReference>
<feature type="region of interest" description="Disordered" evidence="1">
    <location>
        <begin position="1"/>
        <end position="144"/>
    </location>
</feature>
<feature type="compositionally biased region" description="Polar residues" evidence="1">
    <location>
        <begin position="121"/>
        <end position="133"/>
    </location>
</feature>
<feature type="compositionally biased region" description="Basic residues" evidence="1">
    <location>
        <begin position="27"/>
        <end position="41"/>
    </location>
</feature>
<evidence type="ECO:0000313" key="2">
    <source>
        <dbReference type="EMBL" id="KAJ3575036.1"/>
    </source>
</evidence>
<feature type="compositionally biased region" description="Low complexity" evidence="1">
    <location>
        <begin position="53"/>
        <end position="69"/>
    </location>
</feature>
<reference evidence="2" key="1">
    <citation type="submission" date="2022-07" db="EMBL/GenBank/DDBJ databases">
        <title>Genome Sequence of Xylaria arbuscula.</title>
        <authorList>
            <person name="Buettner E."/>
        </authorList>
    </citation>
    <scope>NUCLEOTIDE SEQUENCE</scope>
    <source>
        <strain evidence="2">VT107</strain>
    </source>
</reference>
<comment type="caution">
    <text evidence="2">The sequence shown here is derived from an EMBL/GenBank/DDBJ whole genome shotgun (WGS) entry which is preliminary data.</text>
</comment>
<feature type="compositionally biased region" description="Polar residues" evidence="1">
    <location>
        <begin position="1"/>
        <end position="11"/>
    </location>
</feature>
<keyword evidence="3" id="KW-1185">Reference proteome</keyword>
<feature type="region of interest" description="Disordered" evidence="1">
    <location>
        <begin position="220"/>
        <end position="253"/>
    </location>
</feature>
<feature type="compositionally biased region" description="Basic and acidic residues" evidence="1">
    <location>
        <begin position="560"/>
        <end position="570"/>
    </location>
</feature>
<feature type="compositionally biased region" description="Basic and acidic residues" evidence="1">
    <location>
        <begin position="603"/>
        <end position="613"/>
    </location>
</feature>
<sequence>MAPSYTETLSSEEGHKPYYVDADGRPRSPHSMRRGSYSRRHGSTDSEQAKSYGRSGKSSFKHGSSSRQGSNRRPSEHGRGKRVHLREPIFSPPHQRRMSEPRQGPSPRTFYGNPAGGLSRAYQQSTVQGHPYSNPTPPVQNDFAQPPETALVVEQRIATLKLVDREKVKATEEAKEAARQSLEIEKRAVQERLAREKDLQTIMEKLSQLQGVIVVEREQQRRQMEEYERATKRAEESITNREQVRDTQEKATQKQIRELKDEIKGEIRDFKFQILQHMGLGTEPLYADERELVIAGPAEDDMPDQMSQYLADHRMSEASHDQHPQYRRQSISSWEFPMSSKHYRELPSSHSCKCQTATISHHSGQPSHSGTIIPPVAQRLREEYSTTDDREARRSRYRDSSDACILSDTNNRIASKLPNHAFFFKERSNVSVTDDLGGDQKGTITSTAIIEQDESNNRNWSRGNPGSNPKETDVDDRISRSIQLNPNAPVFYPGEDLGTRGNELVQDKETLEAQASKDRDPNNPSEPAEPSQNSLIDALDYQVDSFGSDRSEEWYDTDNSSEHEREDRRKVYGSHARSNYESESIPRRPRKPSRGSNGRQRRWQHENRWRPPPDDGDGEDEDGPLVPCVFLPLGYVQKNMQSIGLSTRGEPSRSKKKRS</sequence>
<proteinExistence type="predicted"/>
<feature type="compositionally biased region" description="Polar residues" evidence="1">
    <location>
        <begin position="522"/>
        <end position="535"/>
    </location>
</feature>
<gene>
    <name evidence="2" type="ORF">NPX13_g4172</name>
</gene>
<organism evidence="2 3">
    <name type="scientific">Xylaria arbuscula</name>
    <dbReference type="NCBI Taxonomy" id="114810"/>
    <lineage>
        <taxon>Eukaryota</taxon>
        <taxon>Fungi</taxon>
        <taxon>Dikarya</taxon>
        <taxon>Ascomycota</taxon>
        <taxon>Pezizomycotina</taxon>
        <taxon>Sordariomycetes</taxon>
        <taxon>Xylariomycetidae</taxon>
        <taxon>Xylariales</taxon>
        <taxon>Xylariaceae</taxon>
        <taxon>Xylaria</taxon>
    </lineage>
</organism>
<protein>
    <submittedName>
        <fullName evidence="2">Uncharacterized protein</fullName>
    </submittedName>
</protein>
<dbReference type="EMBL" id="JANPWZ010000571">
    <property type="protein sequence ID" value="KAJ3575036.1"/>
    <property type="molecule type" value="Genomic_DNA"/>
</dbReference>
<feature type="region of interest" description="Disordered" evidence="1">
    <location>
        <begin position="547"/>
        <end position="627"/>
    </location>
</feature>
<name>A0A9W8TM64_9PEZI</name>
<dbReference type="AlphaFoldDB" id="A0A9W8TM64"/>
<evidence type="ECO:0000313" key="3">
    <source>
        <dbReference type="Proteomes" id="UP001148614"/>
    </source>
</evidence>
<accession>A0A9W8TM64</accession>
<feature type="compositionally biased region" description="Acidic residues" evidence="1">
    <location>
        <begin position="614"/>
        <end position="623"/>
    </location>
</feature>
<feature type="compositionally biased region" description="Basic and acidic residues" evidence="1">
    <location>
        <begin position="12"/>
        <end position="26"/>
    </location>
</feature>